<sequence>MTGPELSEFLHRHRISLIAGTVIILLAAMGFFGYEKYQRHQVQRAAILYNELVDSSVAGQLSTARASADTLVHQYGHTPYAAFAHFFLARMDSESQQIPAAETELKTIIHSGSTPRGLKSMARLSLARLYLEQKQAQKALDLLTAPDVAFAPLQDEIQGDAYVALHQDGKAMQAYQSAIAALPAADPYRSYLQMKMANIGVAP</sequence>
<keyword evidence="4 9" id="KW-1133">Transmembrane helix</keyword>
<evidence type="ECO:0000313" key="12">
    <source>
        <dbReference type="EMBL" id="SMH64030.1"/>
    </source>
</evidence>
<keyword evidence="13" id="KW-1185">Reference proteome</keyword>
<dbReference type="RefSeq" id="WP_035192356.1">
    <property type="nucleotide sequence ID" value="NZ_CCCS020000034.1"/>
</dbReference>
<evidence type="ECO:0000256" key="2">
    <source>
        <dbReference type="ARBA" id="ARBA00022475"/>
    </source>
</evidence>
<evidence type="ECO:0000256" key="6">
    <source>
        <dbReference type="ARBA" id="ARBA00023186"/>
    </source>
</evidence>
<protein>
    <recommendedName>
        <fullName evidence="8">Ancillary SecYEG translocon subunit</fullName>
    </recommendedName>
</protein>
<comment type="similarity">
    <text evidence="7">Belongs to the YfgM family.</text>
</comment>
<evidence type="ECO:0000256" key="7">
    <source>
        <dbReference type="ARBA" id="ARBA00024197"/>
    </source>
</evidence>
<dbReference type="InterPro" id="IPR026039">
    <property type="entry name" value="YfgM"/>
</dbReference>
<evidence type="ECO:0000259" key="10">
    <source>
        <dbReference type="Pfam" id="PF09976"/>
    </source>
</evidence>
<dbReference type="AlphaFoldDB" id="A0A060UU45"/>
<evidence type="ECO:0000256" key="1">
    <source>
        <dbReference type="ARBA" id="ARBA00004401"/>
    </source>
</evidence>
<keyword evidence="2" id="KW-1003">Cell membrane</keyword>
<evidence type="ECO:0000313" key="11">
    <source>
        <dbReference type="EMBL" id="CDQ10069.1"/>
    </source>
</evidence>
<feature type="transmembrane region" description="Helical" evidence="9">
    <location>
        <begin position="15"/>
        <end position="34"/>
    </location>
</feature>
<dbReference type="InterPro" id="IPR011990">
    <property type="entry name" value="TPR-like_helical_dom_sf"/>
</dbReference>
<name>A0A060UU45_9PROT</name>
<evidence type="ECO:0000256" key="5">
    <source>
        <dbReference type="ARBA" id="ARBA00023136"/>
    </source>
</evidence>
<evidence type="ECO:0000256" key="3">
    <source>
        <dbReference type="ARBA" id="ARBA00022692"/>
    </source>
</evidence>
<gene>
    <name evidence="12" type="ORF">AFERRI_10063</name>
    <name evidence="11" type="ORF">AFERRI_40021</name>
</gene>
<reference evidence="11" key="1">
    <citation type="submission" date="2014-03" db="EMBL/GenBank/DDBJ databases">
        <authorList>
            <person name="Genoscope - CEA"/>
        </authorList>
    </citation>
    <scope>NUCLEOTIDE SEQUENCE [LARGE SCALE GENOMIC DNA]</scope>
    <source>
        <strain evidence="11">CF27</strain>
    </source>
</reference>
<dbReference type="SUPFAM" id="SSF48452">
    <property type="entry name" value="TPR-like"/>
    <property type="match status" value="1"/>
</dbReference>
<evidence type="ECO:0000256" key="8">
    <source>
        <dbReference type="ARBA" id="ARBA00024235"/>
    </source>
</evidence>
<accession>A0A060UU45</accession>
<dbReference type="PIRSF" id="PIRSF006170">
    <property type="entry name" value="YfgM"/>
    <property type="match status" value="1"/>
</dbReference>
<evidence type="ECO:0000256" key="9">
    <source>
        <dbReference type="SAM" id="Phobius"/>
    </source>
</evidence>
<reference evidence="11" key="2">
    <citation type="submission" date="2014-07" db="EMBL/GenBank/DDBJ databases">
        <title>Initial genome analysis of the psychrotolerant acidophile Acidithiobacillus ferrivorans CF27: insights into iron and sulfur oxidation pathways and into biofilm formation.</title>
        <authorList>
            <person name="Talla E."/>
            <person name="Hedrich S."/>
            <person name="Mangenot S."/>
            <person name="Ji B."/>
            <person name="Johnson D.B."/>
            <person name="Barbe V."/>
            <person name="Bonnefoy V."/>
        </authorList>
    </citation>
    <scope>NUCLEOTIDE SEQUENCE [LARGE SCALE GENOMIC DNA]</scope>
    <source>
        <strain evidence="11">CF27</strain>
    </source>
</reference>
<dbReference type="Pfam" id="PF09976">
    <property type="entry name" value="TPR_21"/>
    <property type="match status" value="1"/>
</dbReference>
<keyword evidence="3 9" id="KW-0812">Transmembrane</keyword>
<keyword evidence="5 9" id="KW-0472">Membrane</keyword>
<dbReference type="PANTHER" id="PTHR38035">
    <property type="entry name" value="UPF0070 PROTEIN YFGM"/>
    <property type="match status" value="1"/>
</dbReference>
<proteinExistence type="inferred from homology"/>
<reference evidence="12 13" key="3">
    <citation type="submission" date="2017-03" db="EMBL/GenBank/DDBJ databases">
        <authorList>
            <person name="Regsiter A."/>
            <person name="William W."/>
        </authorList>
    </citation>
    <scope>NUCLEOTIDE SEQUENCE [LARGE SCALE GENOMIC DNA]</scope>
    <source>
        <strain evidence="12">PRJEB5721</strain>
    </source>
</reference>
<evidence type="ECO:0000256" key="4">
    <source>
        <dbReference type="ARBA" id="ARBA00022989"/>
    </source>
</evidence>
<evidence type="ECO:0000313" key="13">
    <source>
        <dbReference type="Proteomes" id="UP000193925"/>
    </source>
</evidence>
<dbReference type="EMBL" id="LT841305">
    <property type="protein sequence ID" value="SMH64030.1"/>
    <property type="molecule type" value="Genomic_DNA"/>
</dbReference>
<comment type="subcellular location">
    <subcellularLocation>
        <location evidence="1">Cell membrane</location>
        <topology evidence="1">Single-pass type II membrane protein</topology>
    </subcellularLocation>
</comment>
<dbReference type="InterPro" id="IPR018704">
    <property type="entry name" value="SecYEG/CpoB_TPR"/>
</dbReference>
<dbReference type="Gene3D" id="1.25.40.10">
    <property type="entry name" value="Tetratricopeptide repeat domain"/>
    <property type="match status" value="1"/>
</dbReference>
<feature type="domain" description="Ancillary SecYEG translocon subunit/Cell division coordinator CpoB TPR" evidence="10">
    <location>
        <begin position="9"/>
        <end position="200"/>
    </location>
</feature>
<keyword evidence="6" id="KW-0143">Chaperone</keyword>
<dbReference type="GO" id="GO:0005886">
    <property type="term" value="C:plasma membrane"/>
    <property type="evidence" value="ECO:0007669"/>
    <property type="project" value="UniProtKB-SubCell"/>
</dbReference>
<dbReference type="EMBL" id="CCCS020000034">
    <property type="protein sequence ID" value="CDQ10069.1"/>
    <property type="molecule type" value="Genomic_DNA"/>
</dbReference>
<dbReference type="PANTHER" id="PTHR38035:SF1">
    <property type="entry name" value="ANCILLARY SECYEG TRANSLOCON SUBUNIT"/>
    <property type="match status" value="1"/>
</dbReference>
<dbReference type="GO" id="GO:0044877">
    <property type="term" value="F:protein-containing complex binding"/>
    <property type="evidence" value="ECO:0007669"/>
    <property type="project" value="InterPro"/>
</dbReference>
<dbReference type="Proteomes" id="UP000193925">
    <property type="component" value="Chromosome AFERRI"/>
</dbReference>
<organism evidence="11">
    <name type="scientific">Acidithiobacillus ferrivorans</name>
    <dbReference type="NCBI Taxonomy" id="160808"/>
    <lineage>
        <taxon>Bacteria</taxon>
        <taxon>Pseudomonadati</taxon>
        <taxon>Pseudomonadota</taxon>
        <taxon>Acidithiobacillia</taxon>
        <taxon>Acidithiobacillales</taxon>
        <taxon>Acidithiobacillaceae</taxon>
        <taxon>Acidithiobacillus</taxon>
    </lineage>
</organism>